<sequence length="71" mass="8097">MSDYIEKNEASNNTKTREKGNINPYRYKETGASTFRFSQVNSKHASPDLFEEKHSSNILQMPGTPYIIGNL</sequence>
<feature type="compositionally biased region" description="Basic and acidic residues" evidence="1">
    <location>
        <begin position="1"/>
        <end position="20"/>
    </location>
</feature>
<dbReference type="AlphaFoldDB" id="A0AAV4QVY9"/>
<name>A0AAV4QVY9_CAEEX</name>
<gene>
    <name evidence="2" type="ORF">CEXT_146651</name>
</gene>
<evidence type="ECO:0000313" key="2">
    <source>
        <dbReference type="EMBL" id="GIY12486.1"/>
    </source>
</evidence>
<dbReference type="Proteomes" id="UP001054945">
    <property type="component" value="Unassembled WGS sequence"/>
</dbReference>
<keyword evidence="3" id="KW-1185">Reference proteome</keyword>
<organism evidence="2 3">
    <name type="scientific">Caerostris extrusa</name>
    <name type="common">Bark spider</name>
    <name type="synonym">Caerostris bankana</name>
    <dbReference type="NCBI Taxonomy" id="172846"/>
    <lineage>
        <taxon>Eukaryota</taxon>
        <taxon>Metazoa</taxon>
        <taxon>Ecdysozoa</taxon>
        <taxon>Arthropoda</taxon>
        <taxon>Chelicerata</taxon>
        <taxon>Arachnida</taxon>
        <taxon>Araneae</taxon>
        <taxon>Araneomorphae</taxon>
        <taxon>Entelegynae</taxon>
        <taxon>Araneoidea</taxon>
        <taxon>Araneidae</taxon>
        <taxon>Caerostris</taxon>
    </lineage>
</organism>
<dbReference type="EMBL" id="BPLR01006798">
    <property type="protein sequence ID" value="GIY12486.1"/>
    <property type="molecule type" value="Genomic_DNA"/>
</dbReference>
<evidence type="ECO:0000313" key="3">
    <source>
        <dbReference type="Proteomes" id="UP001054945"/>
    </source>
</evidence>
<comment type="caution">
    <text evidence="2">The sequence shown here is derived from an EMBL/GenBank/DDBJ whole genome shotgun (WGS) entry which is preliminary data.</text>
</comment>
<proteinExistence type="predicted"/>
<feature type="region of interest" description="Disordered" evidence="1">
    <location>
        <begin position="1"/>
        <end position="26"/>
    </location>
</feature>
<protein>
    <submittedName>
        <fullName evidence="2">Uncharacterized protein</fullName>
    </submittedName>
</protein>
<reference evidence="2 3" key="1">
    <citation type="submission" date="2021-06" db="EMBL/GenBank/DDBJ databases">
        <title>Caerostris extrusa draft genome.</title>
        <authorList>
            <person name="Kono N."/>
            <person name="Arakawa K."/>
        </authorList>
    </citation>
    <scope>NUCLEOTIDE SEQUENCE [LARGE SCALE GENOMIC DNA]</scope>
</reference>
<evidence type="ECO:0000256" key="1">
    <source>
        <dbReference type="SAM" id="MobiDB-lite"/>
    </source>
</evidence>
<accession>A0AAV4QVY9</accession>